<dbReference type="InterPro" id="IPR018541">
    <property type="entry name" value="Ftsk_gamma"/>
</dbReference>
<dbReference type="eggNOG" id="COG3750">
    <property type="taxonomic scope" value="Bacteria"/>
</dbReference>
<accession>A0A0D6AZH2</accession>
<gene>
    <name evidence="2" type="ORF">NHU_00680</name>
</gene>
<dbReference type="EMBL" id="AP014800">
    <property type="protein sequence ID" value="BAQ67849.1"/>
    <property type="molecule type" value="Genomic_DNA"/>
</dbReference>
<dbReference type="Pfam" id="PF09397">
    <property type="entry name" value="FtsK_gamma"/>
    <property type="match status" value="1"/>
</dbReference>
<reference evidence="2 3" key="1">
    <citation type="submission" date="2015-02" db="EMBL/GenBank/DDBJ databases">
        <title>Genome sequene of Rhodovulum sulfidophilum DSM 2351.</title>
        <authorList>
            <person name="Nagao N."/>
        </authorList>
    </citation>
    <scope>NUCLEOTIDE SEQUENCE [LARGE SCALE GENOMIC DNA]</scope>
    <source>
        <strain evidence="2 3">DSM 2351</strain>
    </source>
</reference>
<dbReference type="GO" id="GO:0003677">
    <property type="term" value="F:DNA binding"/>
    <property type="evidence" value="ECO:0007669"/>
    <property type="project" value="InterPro"/>
</dbReference>
<organism evidence="2 3">
    <name type="scientific">Rhodovulum sulfidophilum</name>
    <name type="common">Rhodobacter sulfidophilus</name>
    <dbReference type="NCBI Taxonomy" id="35806"/>
    <lineage>
        <taxon>Bacteria</taxon>
        <taxon>Pseudomonadati</taxon>
        <taxon>Pseudomonadota</taxon>
        <taxon>Alphaproteobacteria</taxon>
        <taxon>Rhodobacterales</taxon>
        <taxon>Paracoccaceae</taxon>
        <taxon>Rhodovulum</taxon>
    </lineage>
</organism>
<evidence type="ECO:0000259" key="1">
    <source>
        <dbReference type="SMART" id="SM00843"/>
    </source>
</evidence>
<dbReference type="AlphaFoldDB" id="A0A0D6AZH2"/>
<dbReference type="Pfam" id="PF10073">
    <property type="entry name" value="GapR_DNA-bd"/>
    <property type="match status" value="1"/>
</dbReference>
<evidence type="ECO:0000313" key="2">
    <source>
        <dbReference type="EMBL" id="BAQ67849.1"/>
    </source>
</evidence>
<evidence type="ECO:0000313" key="3">
    <source>
        <dbReference type="Proteomes" id="UP000064912"/>
    </source>
</evidence>
<dbReference type="KEGG" id="rsu:NHU_00680"/>
<dbReference type="InterPro" id="IPR036388">
    <property type="entry name" value="WH-like_DNA-bd_sf"/>
</dbReference>
<dbReference type="PATRIC" id="fig|35806.4.peg.696"/>
<sequence>MSVGAEMLKDPGAAELVVDPLTVRAAQHIVESRKASVSNLQAVLRIGFSRAAGLMEALEAEGIVTAADNVGRREVAVDVLPPSLAVLADGPTVSLTGPNGAMTGPIPLDTFTAPPRPPMKETAQDEAVREKTYRVVADELRGFIERFETLAEEKAQIGDQQKAVMAEAKARGYDTKALRRLIALRKRHAEDIAEEEAVLQLYREALGM</sequence>
<proteinExistence type="predicted"/>
<dbReference type="SMART" id="SM00843">
    <property type="entry name" value="Ftsk_gamma"/>
    <property type="match status" value="1"/>
</dbReference>
<protein>
    <recommendedName>
        <fullName evidence="1">FtsK gamma domain-containing protein</fullName>
    </recommendedName>
</protein>
<dbReference type="Gene3D" id="1.10.10.10">
    <property type="entry name" value="Winged helix-like DNA-binding domain superfamily/Winged helix DNA-binding domain"/>
    <property type="match status" value="1"/>
</dbReference>
<feature type="domain" description="FtsK gamma" evidence="1">
    <location>
        <begin position="15"/>
        <end position="80"/>
    </location>
</feature>
<dbReference type="Proteomes" id="UP000064912">
    <property type="component" value="Chromosome"/>
</dbReference>
<name>A0A0D6AZH2_RHOSU</name>
<dbReference type="SUPFAM" id="SSF46785">
    <property type="entry name" value="Winged helix' DNA-binding domain"/>
    <property type="match status" value="1"/>
</dbReference>
<dbReference type="InterPro" id="IPR046367">
    <property type="entry name" value="GapR-like_DNA-bd"/>
</dbReference>
<dbReference type="InterPro" id="IPR036390">
    <property type="entry name" value="WH_DNA-bd_sf"/>
</dbReference>